<name>A0A6J4L113_9BACT</name>
<sequence>GRRGDARRGVGGRTRRRGDRPRRGGRTRLPAARARLRALRSAARARRRVLLVVRRLSARPLRPLRGGGDRARRGVLHELRERTRGL</sequence>
<feature type="non-terminal residue" evidence="2">
    <location>
        <position position="1"/>
    </location>
</feature>
<gene>
    <name evidence="2" type="ORF">AVDCRST_MAG40-1473</name>
</gene>
<reference evidence="2" key="1">
    <citation type="submission" date="2020-02" db="EMBL/GenBank/DDBJ databases">
        <authorList>
            <person name="Meier V. D."/>
        </authorList>
    </citation>
    <scope>NUCLEOTIDE SEQUENCE</scope>
    <source>
        <strain evidence="2">AVDCRST_MAG40</strain>
    </source>
</reference>
<proteinExistence type="predicted"/>
<evidence type="ECO:0000256" key="1">
    <source>
        <dbReference type="SAM" id="MobiDB-lite"/>
    </source>
</evidence>
<organism evidence="2">
    <name type="scientific">uncultured Gemmatimonadaceae bacterium</name>
    <dbReference type="NCBI Taxonomy" id="246130"/>
    <lineage>
        <taxon>Bacteria</taxon>
        <taxon>Pseudomonadati</taxon>
        <taxon>Gemmatimonadota</taxon>
        <taxon>Gemmatimonadia</taxon>
        <taxon>Gemmatimonadales</taxon>
        <taxon>Gemmatimonadaceae</taxon>
        <taxon>environmental samples</taxon>
    </lineage>
</organism>
<evidence type="ECO:0000313" key="2">
    <source>
        <dbReference type="EMBL" id="CAA9321171.1"/>
    </source>
</evidence>
<dbReference type="EMBL" id="CADCTX010000465">
    <property type="protein sequence ID" value="CAA9321171.1"/>
    <property type="molecule type" value="Genomic_DNA"/>
</dbReference>
<feature type="non-terminal residue" evidence="2">
    <location>
        <position position="86"/>
    </location>
</feature>
<dbReference type="AlphaFoldDB" id="A0A6J4L113"/>
<feature type="region of interest" description="Disordered" evidence="1">
    <location>
        <begin position="1"/>
        <end position="29"/>
    </location>
</feature>
<protein>
    <submittedName>
        <fullName evidence="2">Uncharacterized protein</fullName>
    </submittedName>
</protein>
<feature type="compositionally biased region" description="Basic residues" evidence="1">
    <location>
        <begin position="13"/>
        <end position="26"/>
    </location>
</feature>
<accession>A0A6J4L113</accession>